<dbReference type="KEGG" id="aprc:113848014"/>
<dbReference type="OrthoDB" id="1080856at2759"/>
<accession>A0A8B8JPF5</accession>
<keyword evidence="1" id="KW-1185">Reference proteome</keyword>
<proteinExistence type="predicted"/>
<name>A0A8B8JPF5_ABRPR</name>
<dbReference type="Proteomes" id="UP000694853">
    <property type="component" value="Unplaced"/>
</dbReference>
<evidence type="ECO:0000313" key="1">
    <source>
        <dbReference type="Proteomes" id="UP000694853"/>
    </source>
</evidence>
<reference evidence="2" key="2">
    <citation type="submission" date="2025-08" db="UniProtKB">
        <authorList>
            <consortium name="RefSeq"/>
        </authorList>
    </citation>
    <scope>IDENTIFICATION</scope>
    <source>
        <tissue evidence="2">Young leaves</tissue>
    </source>
</reference>
<organism evidence="1 2">
    <name type="scientific">Abrus precatorius</name>
    <name type="common">Indian licorice</name>
    <name type="synonym">Glycine abrus</name>
    <dbReference type="NCBI Taxonomy" id="3816"/>
    <lineage>
        <taxon>Eukaryota</taxon>
        <taxon>Viridiplantae</taxon>
        <taxon>Streptophyta</taxon>
        <taxon>Embryophyta</taxon>
        <taxon>Tracheophyta</taxon>
        <taxon>Spermatophyta</taxon>
        <taxon>Magnoliopsida</taxon>
        <taxon>eudicotyledons</taxon>
        <taxon>Gunneridae</taxon>
        <taxon>Pentapetalae</taxon>
        <taxon>rosids</taxon>
        <taxon>fabids</taxon>
        <taxon>Fabales</taxon>
        <taxon>Fabaceae</taxon>
        <taxon>Papilionoideae</taxon>
        <taxon>50 kb inversion clade</taxon>
        <taxon>NPAAA clade</taxon>
        <taxon>indigoferoid/millettioid clade</taxon>
        <taxon>Abreae</taxon>
        <taxon>Abrus</taxon>
    </lineage>
</organism>
<gene>
    <name evidence="2" type="primary">LOC113848014</name>
</gene>
<evidence type="ECO:0000313" key="2">
    <source>
        <dbReference type="RefSeq" id="XP_027333164.1"/>
    </source>
</evidence>
<dbReference type="PANTHER" id="PTHR36811">
    <property type="entry name" value="OS08G0444440 PROTEIN"/>
    <property type="match status" value="1"/>
</dbReference>
<sequence length="181" mass="20886">MEKRVRLRIQKKKPIKRSGRKLLLKKVFDYLNSDTFMYAPLISSLPSDFLSSNAFPSSAKVVDLKKPSKERQWLREYLKSDVYMYDPLLHLSHSPQEPLAPDRGMMGMDDSTRRLAMQVNQRTGHLGNANQRSESHLPPIDLSDQQTWRHTETVKHTVYQSCRSTSAPRIGTLNSHLRAHS</sequence>
<dbReference type="PANTHER" id="PTHR36811:SF2">
    <property type="entry name" value="OS08G0444440 PROTEIN"/>
    <property type="match status" value="1"/>
</dbReference>
<dbReference type="GeneID" id="113848014"/>
<reference evidence="1" key="1">
    <citation type="journal article" date="2019" name="Toxins">
        <title>Detection of Abrin-Like and Prepropulchellin-Like Toxin Genes and Transcripts Using Whole Genome Sequencing and Full-Length Transcript Sequencing of Abrus precatorius.</title>
        <authorList>
            <person name="Hovde B.T."/>
            <person name="Daligault H.E."/>
            <person name="Hanschen E.R."/>
            <person name="Kunde Y.A."/>
            <person name="Johnson M.B."/>
            <person name="Starkenburg S.R."/>
            <person name="Johnson S.L."/>
        </authorList>
    </citation>
    <scope>NUCLEOTIDE SEQUENCE [LARGE SCALE GENOMIC DNA]</scope>
</reference>
<dbReference type="RefSeq" id="XP_027333164.1">
    <property type="nucleotide sequence ID" value="XM_027477363.1"/>
</dbReference>
<dbReference type="AlphaFoldDB" id="A0A8B8JPF5"/>
<protein>
    <submittedName>
        <fullName evidence="2">Uncharacterized protein LOC113848014 isoform X1</fullName>
    </submittedName>
</protein>